<accession>A0A6P2DDH9</accession>
<evidence type="ECO:0000313" key="3">
    <source>
        <dbReference type="EMBL" id="VTR99461.1"/>
    </source>
</evidence>
<dbReference type="InterPro" id="IPR036691">
    <property type="entry name" value="Endo/exonu/phosph_ase_sf"/>
</dbReference>
<evidence type="ECO:0000256" key="1">
    <source>
        <dbReference type="SAM" id="SignalP"/>
    </source>
</evidence>
<dbReference type="GO" id="GO:0004527">
    <property type="term" value="F:exonuclease activity"/>
    <property type="evidence" value="ECO:0007669"/>
    <property type="project" value="UniProtKB-KW"/>
</dbReference>
<gene>
    <name evidence="3" type="ORF">SOIL9_85100</name>
</gene>
<feature type="signal peptide" evidence="1">
    <location>
        <begin position="1"/>
        <end position="22"/>
    </location>
</feature>
<keyword evidence="3" id="KW-0540">Nuclease</keyword>
<sequence length="331" mass="36979">MTITRMLMFTAAVALFTAPARAGELYVVSWNVENLFDTVDDPEVDGDEEFTPTAAKKYTEERYKTHLKNLARVLTKMNDGKGPDVLGLCEIENRAVLKDLVKELAPLGRDYRIVHKDSPSDRGIDCAVLYDAKQVKAVFEGFHFVDADKTRDIVEVEFDKDGKRFTVFMNHWPSRGNVPAQRATAAKTLRKRLDALLKLDPAADFIVMGDLNDTPADESVKTHLRAGSSSTGLTDGQLYDTVWPLVNAGKGTYVFDNKWEAIDHIIVSPGLLDDANFRWKADSTEAVAFDFQLFTPANSKMIPRPNRLYTGNTFHDSGVSDHLPLACVLKY</sequence>
<keyword evidence="3" id="KW-0269">Exonuclease</keyword>
<name>A0A6P2DDH9_9BACT</name>
<reference evidence="3 4" key="1">
    <citation type="submission" date="2019-05" db="EMBL/GenBank/DDBJ databases">
        <authorList>
            <consortium name="Science for Life Laboratories"/>
        </authorList>
    </citation>
    <scope>NUCLEOTIDE SEQUENCE [LARGE SCALE GENOMIC DNA]</scope>
    <source>
        <strain evidence="3">Soil9</strain>
    </source>
</reference>
<dbReference type="SUPFAM" id="SSF56219">
    <property type="entry name" value="DNase I-like"/>
    <property type="match status" value="1"/>
</dbReference>
<dbReference type="InterPro" id="IPR005135">
    <property type="entry name" value="Endo/exonuclease/phosphatase"/>
</dbReference>
<feature type="domain" description="Endonuclease/exonuclease/phosphatase" evidence="2">
    <location>
        <begin position="27"/>
        <end position="329"/>
    </location>
</feature>
<dbReference type="Proteomes" id="UP000464178">
    <property type="component" value="Chromosome"/>
</dbReference>
<dbReference type="GO" id="GO:0004519">
    <property type="term" value="F:endonuclease activity"/>
    <property type="evidence" value="ECO:0007669"/>
    <property type="project" value="UniProtKB-KW"/>
</dbReference>
<dbReference type="Pfam" id="PF19580">
    <property type="entry name" value="Exo_endo_phos_3"/>
    <property type="match status" value="1"/>
</dbReference>
<protein>
    <recommendedName>
        <fullName evidence="2">Endonuclease/exonuclease/phosphatase domain-containing protein</fullName>
    </recommendedName>
</protein>
<keyword evidence="3" id="KW-0378">Hydrolase</keyword>
<feature type="chain" id="PRO_5026750558" description="Endonuclease/exonuclease/phosphatase domain-containing protein" evidence="1">
    <location>
        <begin position="23"/>
        <end position="331"/>
    </location>
</feature>
<dbReference type="PANTHER" id="PTHR42834:SF1">
    <property type="entry name" value="ENDONUCLEASE_EXONUCLEASE_PHOSPHATASE FAMILY PROTEIN (AFU_ORTHOLOGUE AFUA_3G09210)"/>
    <property type="match status" value="1"/>
</dbReference>
<dbReference type="AlphaFoldDB" id="A0A6P2DDH9"/>
<dbReference type="RefSeq" id="WP_162671889.1">
    <property type="nucleotide sequence ID" value="NZ_LR593886.1"/>
</dbReference>
<evidence type="ECO:0000313" key="4">
    <source>
        <dbReference type="Proteomes" id="UP000464178"/>
    </source>
</evidence>
<proteinExistence type="predicted"/>
<dbReference type="EMBL" id="LR593886">
    <property type="protein sequence ID" value="VTR99461.1"/>
    <property type="molecule type" value="Genomic_DNA"/>
</dbReference>
<evidence type="ECO:0000259" key="2">
    <source>
        <dbReference type="Pfam" id="PF19580"/>
    </source>
</evidence>
<organism evidence="3 4">
    <name type="scientific">Gemmata massiliana</name>
    <dbReference type="NCBI Taxonomy" id="1210884"/>
    <lineage>
        <taxon>Bacteria</taxon>
        <taxon>Pseudomonadati</taxon>
        <taxon>Planctomycetota</taxon>
        <taxon>Planctomycetia</taxon>
        <taxon>Gemmatales</taxon>
        <taxon>Gemmataceae</taxon>
        <taxon>Gemmata</taxon>
    </lineage>
</organism>
<dbReference type="PANTHER" id="PTHR42834">
    <property type="entry name" value="ENDONUCLEASE/EXONUCLEASE/PHOSPHATASE FAMILY PROTEIN (AFU_ORTHOLOGUE AFUA_3G09210)"/>
    <property type="match status" value="1"/>
</dbReference>
<dbReference type="KEGG" id="gms:SOIL9_85100"/>
<keyword evidence="3" id="KW-0255">Endonuclease</keyword>
<keyword evidence="4" id="KW-1185">Reference proteome</keyword>
<keyword evidence="1" id="KW-0732">Signal</keyword>
<dbReference type="Gene3D" id="3.60.10.10">
    <property type="entry name" value="Endonuclease/exonuclease/phosphatase"/>
    <property type="match status" value="1"/>
</dbReference>